<dbReference type="InterPro" id="IPR006442">
    <property type="entry name" value="Antitoxin_Phd/YefM"/>
</dbReference>
<dbReference type="Gene3D" id="3.40.1620.10">
    <property type="entry name" value="YefM-like domain"/>
    <property type="match status" value="1"/>
</dbReference>
<evidence type="ECO:0000313" key="4">
    <source>
        <dbReference type="Proteomes" id="UP000656042"/>
    </source>
</evidence>
<dbReference type="InterPro" id="IPR036165">
    <property type="entry name" value="YefM-like_sf"/>
</dbReference>
<organism evidence="3 4">
    <name type="scientific">Mangrovihabitans endophyticus</name>
    <dbReference type="NCBI Taxonomy" id="1751298"/>
    <lineage>
        <taxon>Bacteria</taxon>
        <taxon>Bacillati</taxon>
        <taxon>Actinomycetota</taxon>
        <taxon>Actinomycetes</taxon>
        <taxon>Micromonosporales</taxon>
        <taxon>Micromonosporaceae</taxon>
        <taxon>Mangrovihabitans</taxon>
    </lineage>
</organism>
<dbReference type="Proteomes" id="UP000656042">
    <property type="component" value="Unassembled WGS sequence"/>
</dbReference>
<evidence type="ECO:0000313" key="3">
    <source>
        <dbReference type="EMBL" id="GGK81612.1"/>
    </source>
</evidence>
<name>A0A8J3BYB1_9ACTN</name>
<dbReference type="Pfam" id="PF02604">
    <property type="entry name" value="PhdYeFM_antitox"/>
    <property type="match status" value="1"/>
</dbReference>
<dbReference type="SUPFAM" id="SSF143120">
    <property type="entry name" value="YefM-like"/>
    <property type="match status" value="1"/>
</dbReference>
<dbReference type="AlphaFoldDB" id="A0A8J3BYB1"/>
<comment type="similarity">
    <text evidence="1 2">Belongs to the phD/YefM antitoxin family.</text>
</comment>
<comment type="function">
    <text evidence="2">Antitoxin component of a type II toxin-antitoxin (TA) system.</text>
</comment>
<gene>
    <name evidence="3" type="primary">vapb5</name>
    <name evidence="3" type="ORF">GCM10012284_14550</name>
</gene>
<protein>
    <recommendedName>
        <fullName evidence="2">Antitoxin</fullName>
    </recommendedName>
</protein>
<keyword evidence="4" id="KW-1185">Reference proteome</keyword>
<evidence type="ECO:0000256" key="1">
    <source>
        <dbReference type="ARBA" id="ARBA00009981"/>
    </source>
</evidence>
<reference evidence="3" key="2">
    <citation type="submission" date="2020-09" db="EMBL/GenBank/DDBJ databases">
        <authorList>
            <person name="Sun Q."/>
            <person name="Zhou Y."/>
        </authorList>
    </citation>
    <scope>NUCLEOTIDE SEQUENCE</scope>
    <source>
        <strain evidence="3">CGMCC 4.7299</strain>
    </source>
</reference>
<dbReference type="EMBL" id="BMMX01000003">
    <property type="protein sequence ID" value="GGK81612.1"/>
    <property type="molecule type" value="Genomic_DNA"/>
</dbReference>
<comment type="caution">
    <text evidence="3">The sequence shown here is derived from an EMBL/GenBank/DDBJ whole genome shotgun (WGS) entry which is preliminary data.</text>
</comment>
<evidence type="ECO:0000256" key="2">
    <source>
        <dbReference type="RuleBase" id="RU362080"/>
    </source>
</evidence>
<reference evidence="3" key="1">
    <citation type="journal article" date="2014" name="Int. J. Syst. Evol. Microbiol.">
        <title>Complete genome sequence of Corynebacterium casei LMG S-19264T (=DSM 44701T), isolated from a smear-ripened cheese.</title>
        <authorList>
            <consortium name="US DOE Joint Genome Institute (JGI-PGF)"/>
            <person name="Walter F."/>
            <person name="Albersmeier A."/>
            <person name="Kalinowski J."/>
            <person name="Ruckert C."/>
        </authorList>
    </citation>
    <scope>NUCLEOTIDE SEQUENCE</scope>
    <source>
        <strain evidence="3">CGMCC 4.7299</strain>
    </source>
</reference>
<sequence length="102" mass="11439">MTTGDPDRRCLCSTCATFWAMGEIGLREMRQNASELVRRAEAGERVTITVAGRPAAVLGPVSPRTWRHWDELDGIFDQPTDPDWAADRDLLDGQVVDPWAQR</sequence>
<accession>A0A8J3BYB1</accession>
<dbReference type="NCBIfam" id="TIGR01552">
    <property type="entry name" value="phd_fam"/>
    <property type="match status" value="1"/>
</dbReference>
<proteinExistence type="inferred from homology"/>